<dbReference type="Gene3D" id="3.50.50.60">
    <property type="entry name" value="FAD/NAD(P)-binding domain"/>
    <property type="match status" value="2"/>
</dbReference>
<keyword evidence="3" id="KW-0274">FAD</keyword>
<feature type="domain" description="Reductase C-terminal" evidence="6">
    <location>
        <begin position="318"/>
        <end position="383"/>
    </location>
</feature>
<evidence type="ECO:0000256" key="4">
    <source>
        <dbReference type="ARBA" id="ARBA00023002"/>
    </source>
</evidence>
<sequence length="410" mass="43423">MHRGVLIVGASLAAVNAAESLRQEGYAGPITMIGDESALPYSRPPLSKEGLLGAPLTGTVLRTAEWYGVQGIDLRLGTRAVELDARRQLVRTADGSEAAYGRLIVTTGSSAKAAPGRANPHVLRLRTQEDCVQLRQALLSARTLVIIGGGFLGLEIASIAVQVGIRCVLIEALPHLLSVPFGDEMGDWFGEVHRSQGVAVRCGVPVVDVAGVPGRFAVHLADGEVVEADLVVAAVGTSPSVEWLRTSGLAIGDGVICDTFGQASVPGVYAAGDVGRSYNDLYDQHLRIEHWTNAVERGRAVALAALGTEPTPYRAVPYFWSQQYTHMIHFVGHAFAATATRLRRIDDRSRVGIYGRGARLSAALCINAPHVAARLRAHIAQGLGWAAAVEELDSLAMHDMGSAVQDPSIG</sequence>
<dbReference type="Pfam" id="PF07992">
    <property type="entry name" value="Pyr_redox_2"/>
    <property type="match status" value="1"/>
</dbReference>
<proteinExistence type="predicted"/>
<dbReference type="SUPFAM" id="SSF51905">
    <property type="entry name" value="FAD/NAD(P)-binding domain"/>
    <property type="match status" value="2"/>
</dbReference>
<evidence type="ECO:0000256" key="1">
    <source>
        <dbReference type="ARBA" id="ARBA00001974"/>
    </source>
</evidence>
<comment type="caution">
    <text evidence="7">The sequence shown here is derived from an EMBL/GenBank/DDBJ whole genome shotgun (WGS) entry which is preliminary data.</text>
</comment>
<evidence type="ECO:0000256" key="3">
    <source>
        <dbReference type="ARBA" id="ARBA00022827"/>
    </source>
</evidence>
<keyword evidence="2" id="KW-0285">Flavoprotein</keyword>
<feature type="domain" description="FAD/NAD(P)-binding" evidence="5">
    <location>
        <begin position="5"/>
        <end position="298"/>
    </location>
</feature>
<organism evidence="7 8">
    <name type="scientific">Nocardioides humi</name>
    <dbReference type="NCBI Taxonomy" id="449461"/>
    <lineage>
        <taxon>Bacteria</taxon>
        <taxon>Bacillati</taxon>
        <taxon>Actinomycetota</taxon>
        <taxon>Actinomycetes</taxon>
        <taxon>Propionibacteriales</taxon>
        <taxon>Nocardioidaceae</taxon>
        <taxon>Nocardioides</taxon>
    </lineage>
</organism>
<dbReference type="SUPFAM" id="SSF55424">
    <property type="entry name" value="FAD/NAD-linked reductases, dimerisation (C-terminal) domain"/>
    <property type="match status" value="1"/>
</dbReference>
<dbReference type="InterPro" id="IPR023753">
    <property type="entry name" value="FAD/NAD-binding_dom"/>
</dbReference>
<protein>
    <submittedName>
        <fullName evidence="7">FAD-dependent oxidoreductase</fullName>
    </submittedName>
</protein>
<dbReference type="Gene3D" id="3.30.390.30">
    <property type="match status" value="1"/>
</dbReference>
<accession>A0ABN2AF42</accession>
<gene>
    <name evidence="7" type="ORF">GCM10009788_21650</name>
</gene>
<dbReference type="InterPro" id="IPR050446">
    <property type="entry name" value="FAD-oxidoreductase/Apoptosis"/>
</dbReference>
<dbReference type="PANTHER" id="PTHR43557:SF2">
    <property type="entry name" value="RIESKE DOMAIN-CONTAINING PROTEIN-RELATED"/>
    <property type="match status" value="1"/>
</dbReference>
<evidence type="ECO:0000259" key="6">
    <source>
        <dbReference type="Pfam" id="PF14759"/>
    </source>
</evidence>
<evidence type="ECO:0000313" key="7">
    <source>
        <dbReference type="EMBL" id="GAA1517139.1"/>
    </source>
</evidence>
<dbReference type="Proteomes" id="UP001500842">
    <property type="component" value="Unassembled WGS sequence"/>
</dbReference>
<evidence type="ECO:0000313" key="8">
    <source>
        <dbReference type="Proteomes" id="UP001500842"/>
    </source>
</evidence>
<dbReference type="InterPro" id="IPR016156">
    <property type="entry name" value="FAD/NAD-linked_Rdtase_dimer_sf"/>
</dbReference>
<dbReference type="PRINTS" id="PR00411">
    <property type="entry name" value="PNDRDTASEI"/>
</dbReference>
<name>A0ABN2AF42_9ACTN</name>
<evidence type="ECO:0000259" key="5">
    <source>
        <dbReference type="Pfam" id="PF07992"/>
    </source>
</evidence>
<dbReference type="EMBL" id="BAAAOR010000015">
    <property type="protein sequence ID" value="GAA1517139.1"/>
    <property type="molecule type" value="Genomic_DNA"/>
</dbReference>
<evidence type="ECO:0000256" key="2">
    <source>
        <dbReference type="ARBA" id="ARBA00022630"/>
    </source>
</evidence>
<dbReference type="PANTHER" id="PTHR43557">
    <property type="entry name" value="APOPTOSIS-INDUCING FACTOR 1"/>
    <property type="match status" value="1"/>
</dbReference>
<dbReference type="Pfam" id="PF14759">
    <property type="entry name" value="Reductase_C"/>
    <property type="match status" value="1"/>
</dbReference>
<dbReference type="InterPro" id="IPR028202">
    <property type="entry name" value="Reductase_C"/>
</dbReference>
<dbReference type="RefSeq" id="WP_141004660.1">
    <property type="nucleotide sequence ID" value="NZ_BAAAOR010000015.1"/>
</dbReference>
<comment type="cofactor">
    <cofactor evidence="1">
        <name>FAD</name>
        <dbReference type="ChEBI" id="CHEBI:57692"/>
    </cofactor>
</comment>
<dbReference type="InterPro" id="IPR036188">
    <property type="entry name" value="FAD/NAD-bd_sf"/>
</dbReference>
<reference evidence="7 8" key="1">
    <citation type="journal article" date="2019" name="Int. J. Syst. Evol. Microbiol.">
        <title>The Global Catalogue of Microorganisms (GCM) 10K type strain sequencing project: providing services to taxonomists for standard genome sequencing and annotation.</title>
        <authorList>
            <consortium name="The Broad Institute Genomics Platform"/>
            <consortium name="The Broad Institute Genome Sequencing Center for Infectious Disease"/>
            <person name="Wu L."/>
            <person name="Ma J."/>
        </authorList>
    </citation>
    <scope>NUCLEOTIDE SEQUENCE [LARGE SCALE GENOMIC DNA]</scope>
    <source>
        <strain evidence="7 8">JCM 14942</strain>
    </source>
</reference>
<keyword evidence="8" id="KW-1185">Reference proteome</keyword>
<dbReference type="PRINTS" id="PR00368">
    <property type="entry name" value="FADPNR"/>
</dbReference>
<keyword evidence="4" id="KW-0560">Oxidoreductase</keyword>